<dbReference type="Pfam" id="PF07748">
    <property type="entry name" value="Glyco_hydro_38C"/>
    <property type="match status" value="1"/>
</dbReference>
<dbReference type="SMART" id="SM00872">
    <property type="entry name" value="Alpha-mann_mid"/>
    <property type="match status" value="1"/>
</dbReference>
<dbReference type="RefSeq" id="WP_119277992.1">
    <property type="nucleotide sequence ID" value="NZ_QWLA01000037.1"/>
</dbReference>
<dbReference type="Gene3D" id="1.20.1270.50">
    <property type="entry name" value="Glycoside hydrolase family 38, central domain"/>
    <property type="match status" value="1"/>
</dbReference>
<dbReference type="PANTHER" id="PTHR46017">
    <property type="entry name" value="ALPHA-MANNOSIDASE 2C1"/>
    <property type="match status" value="1"/>
</dbReference>
<dbReference type="GO" id="GO:0102546">
    <property type="term" value="F:mannosylglycerate hydrolase activity"/>
    <property type="evidence" value="ECO:0007669"/>
    <property type="project" value="UniProtKB-EC"/>
</dbReference>
<keyword evidence="4 6" id="KW-0326">Glycosidase</keyword>
<sequence length="1061" mass="119958">MGEERRLEQTVQWLKHRLVELSAWRDRLWFPLSGRFQAAGSGEWLSVREGDPWPSREFPVRMEFTATLPEAWAGLPVSVRLAVGGEARLMVNGRLVGGLNPYHKEYLLLEKAQGAQELALELEAVPKGLFGTPNFEPRLEEARLLVPDLEVRAFLEDLAAVLEAAGYLLKRGRLEVAALLADALEASLSGLQLPRTPSQGYLARLVQAPEAASVQASVWDEWRFEAEPLALPESLRPELLTRREVLRAALEAIKARYPAEGRLWLSGHAHIDLAWLWPFEETRRKIRRTFGTVLTLMERYPHFHYNQSSAQAYAFVEEDDPELFERIQERVREGRWDVVGGMWVEPDGNLLSGESWARQLLYGQRYFQSRFGKRAAVCWLPDTFGYTANLPQLLQQAGIPYFFTTKLNWNETNAFPHDLYYWEGLDGSRVIAHSFLNPNQGYNGNLQAYDLGETWRNFKGKRLHDESLFSFGWGDGGGGPTTEMLERFERLKDFPGLPRLEMGTVEAFYRRVERQARGQELPVWVGEQYLELHRGTYTTQSRVKWYHRRLEHVLPEAEAAATLAWRLLGEAYPKDQLYTAWTTLLRHHFHDVLPGSSVHAVYEAAHRDLGATLQRAEGLREAALGSLSKQVGLGRKEALAKVVVWNLTLEERPLRLDLPKPLRGPFRLVAPGPGDLEVPYQDLGERIVVETEQLSVPGLGYVALAAVPGTPKEPSRGLEVSASTLENRYLRVRVAPDGTLTSVSDKEAGREALAGRGNQIWAYTDIPREWEAWDVDSAYAQDGVEVLASAAPVVVEEGPFQAALRVERRLEGALIEQFYRLRASARRLEIETRIRWERRRTLLRAYFPLNVRQHEAWFETAYGAVARPTHRNTSWDAARFEVSGHRWADLSEAGYGVSLLNDGKYGHSALGNVVGLTLLRSPLYPDPLADEGEHRFTYALYPHRGDWRNGTILEAHDLNAPLRAIVLPAEGGNWPSVRQLVRISAPGLRLSALKRSEEGEGVVLRLYEAHGGRGRAVLESELATGAARRVNLLEEAQEELLLEGTALRLDFTPYRVISLEL</sequence>
<dbReference type="FunFam" id="3.20.110.10:FF:000002">
    <property type="entry name" value="alpha-mannosidase 2C1 isoform X1"/>
    <property type="match status" value="1"/>
</dbReference>
<dbReference type="Gene3D" id="2.60.40.2220">
    <property type="match status" value="1"/>
</dbReference>
<gene>
    <name evidence="6" type="primary">mngB</name>
    <name evidence="6" type="ORF">Mrose_02057</name>
</gene>
<evidence type="ECO:0000259" key="5">
    <source>
        <dbReference type="SMART" id="SM00872"/>
    </source>
</evidence>
<dbReference type="InterPro" id="IPR011013">
    <property type="entry name" value="Gal_mutarotase_sf_dom"/>
</dbReference>
<dbReference type="InterPro" id="IPR015341">
    <property type="entry name" value="Glyco_hydro_38_cen"/>
</dbReference>
<dbReference type="InterPro" id="IPR054723">
    <property type="entry name" value="Ams1-like_N"/>
</dbReference>
<dbReference type="Proteomes" id="UP000265341">
    <property type="component" value="Unassembled WGS sequence"/>
</dbReference>
<evidence type="ECO:0000256" key="1">
    <source>
        <dbReference type="ARBA" id="ARBA00009792"/>
    </source>
</evidence>
<dbReference type="EC" id="3.2.1.170" evidence="6"/>
<dbReference type="Pfam" id="PF01074">
    <property type="entry name" value="Glyco_hydro_38N"/>
    <property type="match status" value="1"/>
</dbReference>
<dbReference type="GO" id="GO:0030246">
    <property type="term" value="F:carbohydrate binding"/>
    <property type="evidence" value="ECO:0007669"/>
    <property type="project" value="InterPro"/>
</dbReference>
<reference evidence="6 7" key="1">
    <citation type="submission" date="2018-08" db="EMBL/GenBank/DDBJ databases">
        <title>Meiothermus roseus NBRC 110900 genome sequencing project.</title>
        <authorList>
            <person name="Da Costa M.S."/>
            <person name="Albuquerque L."/>
            <person name="Raposo P."/>
            <person name="Froufe H.J.C."/>
            <person name="Barroso C.S."/>
            <person name="Egas C."/>
        </authorList>
    </citation>
    <scope>NUCLEOTIDE SEQUENCE [LARGE SCALE GENOMIC DNA]</scope>
    <source>
        <strain evidence="6 7">NBRC 110900</strain>
    </source>
</reference>
<dbReference type="GO" id="GO:0004559">
    <property type="term" value="F:alpha-mannosidase activity"/>
    <property type="evidence" value="ECO:0007669"/>
    <property type="project" value="InterPro"/>
</dbReference>
<dbReference type="SUPFAM" id="SSF88688">
    <property type="entry name" value="Families 57/38 glycoside transferase middle domain"/>
    <property type="match status" value="1"/>
</dbReference>
<proteinExistence type="inferred from homology"/>
<evidence type="ECO:0000313" key="7">
    <source>
        <dbReference type="Proteomes" id="UP000265341"/>
    </source>
</evidence>
<comment type="similarity">
    <text evidence="1">Belongs to the glycosyl hydrolase 38 family.</text>
</comment>
<dbReference type="GO" id="GO:0006013">
    <property type="term" value="P:mannose metabolic process"/>
    <property type="evidence" value="ECO:0007669"/>
    <property type="project" value="InterPro"/>
</dbReference>
<keyword evidence="7" id="KW-1185">Reference proteome</keyword>
<evidence type="ECO:0000256" key="3">
    <source>
        <dbReference type="ARBA" id="ARBA00022801"/>
    </source>
</evidence>
<keyword evidence="2" id="KW-0479">Metal-binding</keyword>
<evidence type="ECO:0000256" key="4">
    <source>
        <dbReference type="ARBA" id="ARBA00023295"/>
    </source>
</evidence>
<dbReference type="OrthoDB" id="9772207at2"/>
<dbReference type="Pfam" id="PF09261">
    <property type="entry name" value="Alpha-mann_mid"/>
    <property type="match status" value="1"/>
</dbReference>
<dbReference type="SUPFAM" id="SSF74650">
    <property type="entry name" value="Galactose mutarotase-like"/>
    <property type="match status" value="1"/>
</dbReference>
<dbReference type="SUPFAM" id="SSF88713">
    <property type="entry name" value="Glycoside hydrolase/deacetylase"/>
    <property type="match status" value="1"/>
</dbReference>
<dbReference type="InterPro" id="IPR041147">
    <property type="entry name" value="GH38_C"/>
</dbReference>
<dbReference type="AlphaFoldDB" id="A0A399ES09"/>
<dbReference type="FunFam" id="1.20.1270.50:FF:000004">
    <property type="entry name" value="alpha-mannosidase 2C1 isoform X1"/>
    <property type="match status" value="1"/>
</dbReference>
<dbReference type="InterPro" id="IPR000602">
    <property type="entry name" value="Glyco_hydro_38_N"/>
</dbReference>
<dbReference type="InterPro" id="IPR028995">
    <property type="entry name" value="Glyco_hydro_57/38_cen_sf"/>
</dbReference>
<organism evidence="6 7">
    <name type="scientific">Calidithermus roseus</name>
    <dbReference type="NCBI Taxonomy" id="1644118"/>
    <lineage>
        <taxon>Bacteria</taxon>
        <taxon>Thermotogati</taxon>
        <taxon>Deinococcota</taxon>
        <taxon>Deinococci</taxon>
        <taxon>Thermales</taxon>
        <taxon>Thermaceae</taxon>
        <taxon>Calidithermus</taxon>
    </lineage>
</organism>
<comment type="caution">
    <text evidence="6">The sequence shown here is derived from an EMBL/GenBank/DDBJ whole genome shotgun (WGS) entry which is preliminary data.</text>
</comment>
<dbReference type="GO" id="GO:0009313">
    <property type="term" value="P:oligosaccharide catabolic process"/>
    <property type="evidence" value="ECO:0007669"/>
    <property type="project" value="TreeGrafter"/>
</dbReference>
<dbReference type="Pfam" id="PF22907">
    <property type="entry name" value="Ams1-like_1st"/>
    <property type="match status" value="1"/>
</dbReference>
<accession>A0A399ES09</accession>
<dbReference type="InterPro" id="IPR027291">
    <property type="entry name" value="Glyco_hydro_38_N_sf"/>
</dbReference>
<dbReference type="Gene3D" id="2.70.98.30">
    <property type="entry name" value="Golgi alpha-mannosidase II, domain 4"/>
    <property type="match status" value="1"/>
</dbReference>
<protein>
    <submittedName>
        <fullName evidence="6">Mannosylglycerate hydrolase</fullName>
        <ecNumber evidence="6">3.2.1.170</ecNumber>
    </submittedName>
</protein>
<evidence type="ECO:0000313" key="6">
    <source>
        <dbReference type="EMBL" id="RIH85829.1"/>
    </source>
</evidence>
<dbReference type="InterPro" id="IPR011682">
    <property type="entry name" value="Glyco_hydro_38_C"/>
</dbReference>
<dbReference type="InterPro" id="IPR037094">
    <property type="entry name" value="Glyco_hydro_38_cen_sf"/>
</dbReference>
<name>A0A399ES09_9DEIN</name>
<keyword evidence="3 6" id="KW-0378">Hydrolase</keyword>
<dbReference type="FunFam" id="2.70.98.30:FF:000010">
    <property type="entry name" value="Cytosolic alpha-mannosidase"/>
    <property type="match status" value="1"/>
</dbReference>
<dbReference type="InterPro" id="IPR011330">
    <property type="entry name" value="Glyco_hydro/deAcase_b/a-brl"/>
</dbReference>
<evidence type="ECO:0000256" key="2">
    <source>
        <dbReference type="ARBA" id="ARBA00022723"/>
    </source>
</evidence>
<dbReference type="Gene3D" id="3.20.110.10">
    <property type="entry name" value="Glycoside hydrolase 38, N terminal domain"/>
    <property type="match status" value="1"/>
</dbReference>
<dbReference type="CDD" id="cd10789">
    <property type="entry name" value="GH38N_AMII_ER_cytosolic"/>
    <property type="match status" value="1"/>
</dbReference>
<dbReference type="GO" id="GO:0046872">
    <property type="term" value="F:metal ion binding"/>
    <property type="evidence" value="ECO:0007669"/>
    <property type="project" value="UniProtKB-KW"/>
</dbReference>
<dbReference type="EMBL" id="QWLA01000037">
    <property type="protein sequence ID" value="RIH85829.1"/>
    <property type="molecule type" value="Genomic_DNA"/>
</dbReference>
<dbReference type="Pfam" id="PF17677">
    <property type="entry name" value="Glyco_hydro38C2"/>
    <property type="match status" value="1"/>
</dbReference>
<feature type="domain" description="Glycoside hydrolase family 38 central" evidence="5">
    <location>
        <begin position="531"/>
        <end position="609"/>
    </location>
</feature>
<dbReference type="PANTHER" id="PTHR46017:SF1">
    <property type="entry name" value="ALPHA-MANNOSIDASE 2C1"/>
    <property type="match status" value="1"/>
</dbReference>